<sequence length="78" mass="8842">MVQTLACSRYLVLQLEHRDSPSQVSVADFRKPALALHMIVHWPLLESPCKSTLSSKILRRPNQQVVFFLNISPTCTPP</sequence>
<organism evidence="1 2">
    <name type="scientific">Cordyceps javanica</name>
    <dbReference type="NCBI Taxonomy" id="43265"/>
    <lineage>
        <taxon>Eukaryota</taxon>
        <taxon>Fungi</taxon>
        <taxon>Dikarya</taxon>
        <taxon>Ascomycota</taxon>
        <taxon>Pezizomycotina</taxon>
        <taxon>Sordariomycetes</taxon>
        <taxon>Hypocreomycetidae</taxon>
        <taxon>Hypocreales</taxon>
        <taxon>Cordycipitaceae</taxon>
        <taxon>Cordyceps</taxon>
    </lineage>
</organism>
<proteinExistence type="predicted"/>
<evidence type="ECO:0000313" key="1">
    <source>
        <dbReference type="EMBL" id="TQV99054.1"/>
    </source>
</evidence>
<dbReference type="EMBL" id="SPUK01000002">
    <property type="protein sequence ID" value="TQV99054.1"/>
    <property type="molecule type" value="Genomic_DNA"/>
</dbReference>
<dbReference type="AlphaFoldDB" id="A0A545VBG4"/>
<comment type="caution">
    <text evidence="1">The sequence shown here is derived from an EMBL/GenBank/DDBJ whole genome shotgun (WGS) entry which is preliminary data.</text>
</comment>
<accession>A0A545VBG4</accession>
<name>A0A545VBG4_9HYPO</name>
<protein>
    <submittedName>
        <fullName evidence="1">Uncharacterized protein</fullName>
    </submittedName>
</protein>
<reference evidence="1 2" key="1">
    <citation type="journal article" date="2019" name="Appl. Microbiol. Biotechnol.">
        <title>Genome sequence of Isaria javanica and comparative genome analysis insights into family S53 peptidase evolution in fungal entomopathogens.</title>
        <authorList>
            <person name="Lin R."/>
            <person name="Zhang X."/>
            <person name="Xin B."/>
            <person name="Zou M."/>
            <person name="Gao Y."/>
            <person name="Qin F."/>
            <person name="Hu Q."/>
            <person name="Xie B."/>
            <person name="Cheng X."/>
        </authorList>
    </citation>
    <scope>NUCLEOTIDE SEQUENCE [LARGE SCALE GENOMIC DNA]</scope>
    <source>
        <strain evidence="1 2">IJ1G</strain>
    </source>
</reference>
<keyword evidence="2" id="KW-1185">Reference proteome</keyword>
<gene>
    <name evidence="1" type="ORF">IF1G_01269</name>
</gene>
<dbReference type="Proteomes" id="UP000315783">
    <property type="component" value="Unassembled WGS sequence"/>
</dbReference>
<evidence type="ECO:0000313" key="2">
    <source>
        <dbReference type="Proteomes" id="UP000315783"/>
    </source>
</evidence>